<dbReference type="AlphaFoldDB" id="A0A7J8XC09"/>
<name>A0A7J8XC09_GOSAI</name>
<keyword evidence="2" id="KW-1185">Reference proteome</keyword>
<protein>
    <submittedName>
        <fullName evidence="1">Uncharacterized protein</fullName>
    </submittedName>
</protein>
<evidence type="ECO:0000313" key="1">
    <source>
        <dbReference type="EMBL" id="MBA0684803.1"/>
    </source>
</evidence>
<organism evidence="1 2">
    <name type="scientific">Gossypium aridum</name>
    <name type="common">American cotton</name>
    <name type="synonym">Erioxylum aridum</name>
    <dbReference type="NCBI Taxonomy" id="34290"/>
    <lineage>
        <taxon>Eukaryota</taxon>
        <taxon>Viridiplantae</taxon>
        <taxon>Streptophyta</taxon>
        <taxon>Embryophyta</taxon>
        <taxon>Tracheophyta</taxon>
        <taxon>Spermatophyta</taxon>
        <taxon>Magnoliopsida</taxon>
        <taxon>eudicotyledons</taxon>
        <taxon>Gunneridae</taxon>
        <taxon>Pentapetalae</taxon>
        <taxon>rosids</taxon>
        <taxon>malvids</taxon>
        <taxon>Malvales</taxon>
        <taxon>Malvaceae</taxon>
        <taxon>Malvoideae</taxon>
        <taxon>Gossypium</taxon>
    </lineage>
</organism>
<gene>
    <name evidence="1" type="ORF">Goari_026366</name>
</gene>
<proteinExistence type="predicted"/>
<comment type="caution">
    <text evidence="1">The sequence shown here is derived from an EMBL/GenBank/DDBJ whole genome shotgun (WGS) entry which is preliminary data.</text>
</comment>
<feature type="non-terminal residue" evidence="1">
    <location>
        <position position="1"/>
    </location>
</feature>
<accession>A0A7J8XC09</accession>
<sequence>VFPDDIQNSDNHYRNIQKFFCQLNKAIQEYHENILDPTKWSQDYPWYYSQINIDKIRIQDSQLQHEDKDEDFDPDARYDAIQLEIYQKKQEKYDRIIDLDLTSDESTDYN</sequence>
<reference evidence="1 2" key="1">
    <citation type="journal article" date="2019" name="Genome Biol. Evol.">
        <title>Insights into the evolution of the New World diploid cottons (Gossypium, subgenus Houzingenia) based on genome sequencing.</title>
        <authorList>
            <person name="Grover C.E."/>
            <person name="Arick M.A. 2nd"/>
            <person name="Thrash A."/>
            <person name="Conover J.L."/>
            <person name="Sanders W.S."/>
            <person name="Peterson D.G."/>
            <person name="Frelichowski J.E."/>
            <person name="Scheffler J.A."/>
            <person name="Scheffler B.E."/>
            <person name="Wendel J.F."/>
        </authorList>
    </citation>
    <scope>NUCLEOTIDE SEQUENCE [LARGE SCALE GENOMIC DNA]</scope>
    <source>
        <strain evidence="1">185</strain>
        <tissue evidence="1">Leaf</tissue>
    </source>
</reference>
<dbReference type="EMBL" id="JABFAA010000006">
    <property type="protein sequence ID" value="MBA0684803.1"/>
    <property type="molecule type" value="Genomic_DNA"/>
</dbReference>
<dbReference type="Proteomes" id="UP000593577">
    <property type="component" value="Unassembled WGS sequence"/>
</dbReference>
<evidence type="ECO:0000313" key="2">
    <source>
        <dbReference type="Proteomes" id="UP000593577"/>
    </source>
</evidence>